<dbReference type="Proteomes" id="UP000297737">
    <property type="component" value="Unassembled WGS sequence"/>
</dbReference>
<proteinExistence type="predicted"/>
<feature type="chain" id="PRO_5021281595" evidence="1">
    <location>
        <begin position="23"/>
        <end position="60"/>
    </location>
</feature>
<evidence type="ECO:0000259" key="2">
    <source>
        <dbReference type="Pfam" id="PF09851"/>
    </source>
</evidence>
<organism evidence="3 4">
    <name type="scientific">Glacieibacterium arshaanense</name>
    <dbReference type="NCBI Taxonomy" id="2511025"/>
    <lineage>
        <taxon>Bacteria</taxon>
        <taxon>Pseudomonadati</taxon>
        <taxon>Pseudomonadota</taxon>
        <taxon>Alphaproteobacteria</taxon>
        <taxon>Sphingomonadales</taxon>
        <taxon>Sphingosinicellaceae</taxon>
        <taxon>Glacieibacterium</taxon>
    </lineage>
</organism>
<accession>A0A4Y9ERJ7</accession>
<protein>
    <submittedName>
        <fullName evidence="3">SHOCT domain-containing protein</fullName>
    </submittedName>
</protein>
<dbReference type="AlphaFoldDB" id="A0A4Y9ERJ7"/>
<evidence type="ECO:0000313" key="3">
    <source>
        <dbReference type="EMBL" id="TFU05970.1"/>
    </source>
</evidence>
<feature type="domain" description="SHOCT" evidence="2">
    <location>
        <begin position="31"/>
        <end position="57"/>
    </location>
</feature>
<comment type="caution">
    <text evidence="3">The sequence shown here is derived from an EMBL/GenBank/DDBJ whole genome shotgun (WGS) entry which is preliminary data.</text>
</comment>
<dbReference type="RefSeq" id="WP_135244694.1">
    <property type="nucleotide sequence ID" value="NZ_SIHO01000001.1"/>
</dbReference>
<reference evidence="3 4" key="1">
    <citation type="submission" date="2019-02" db="EMBL/GenBank/DDBJ databases">
        <title>Polymorphobacter sp. isolated from the lake at the Tibet of China.</title>
        <authorList>
            <person name="Li A."/>
        </authorList>
    </citation>
    <scope>NUCLEOTIDE SEQUENCE [LARGE SCALE GENOMIC DNA]</scope>
    <source>
        <strain evidence="3 4">DJ1R-1</strain>
    </source>
</reference>
<keyword evidence="4" id="KW-1185">Reference proteome</keyword>
<dbReference type="InterPro" id="IPR018649">
    <property type="entry name" value="SHOCT"/>
</dbReference>
<feature type="signal peptide" evidence="1">
    <location>
        <begin position="1"/>
        <end position="22"/>
    </location>
</feature>
<name>A0A4Y9ERJ7_9SPHN</name>
<gene>
    <name evidence="3" type="ORF">EUV02_02815</name>
</gene>
<dbReference type="EMBL" id="SIHO01000001">
    <property type="protein sequence ID" value="TFU05970.1"/>
    <property type="molecule type" value="Genomic_DNA"/>
</dbReference>
<dbReference type="PROSITE" id="PS51257">
    <property type="entry name" value="PROKAR_LIPOPROTEIN"/>
    <property type="match status" value="1"/>
</dbReference>
<dbReference type="Pfam" id="PF09851">
    <property type="entry name" value="SHOCT"/>
    <property type="match status" value="1"/>
</dbReference>
<keyword evidence="1" id="KW-0732">Signal</keyword>
<evidence type="ECO:0000256" key="1">
    <source>
        <dbReference type="SAM" id="SignalP"/>
    </source>
</evidence>
<evidence type="ECO:0000313" key="4">
    <source>
        <dbReference type="Proteomes" id="UP000297737"/>
    </source>
</evidence>
<sequence length="60" mass="6317">MRALALPAVLLLAACATTPAPAPVSPAQKAQLTQIEKAYAGGVITRDQYEAQKKKILTPK</sequence>